<dbReference type="AlphaFoldDB" id="A0AAU7AX11"/>
<proteinExistence type="predicted"/>
<name>A0AAU7AX11_9ACTN</name>
<reference evidence="1" key="1">
    <citation type="submission" date="2022-12" db="EMBL/GenBank/DDBJ databases">
        <title>Paraconexibacter alkalitolerans sp. nov. and Baekduia alba sp. nov., isolated from soil and emended description of the genera Paraconexibacter (Chun et al., 2020) and Baekduia (An et al., 2020).</title>
        <authorList>
            <person name="Vieira S."/>
            <person name="Huber K.J."/>
            <person name="Geppert A."/>
            <person name="Wolf J."/>
            <person name="Neumann-Schaal M."/>
            <person name="Muesken M."/>
            <person name="Overmann J."/>
        </authorList>
    </citation>
    <scope>NUCLEOTIDE SEQUENCE</scope>
    <source>
        <strain evidence="1">AEG42_29</strain>
    </source>
</reference>
<gene>
    <name evidence="1" type="ORF">DSM112329_02871</name>
</gene>
<dbReference type="KEGG" id="parq:DSM112329_02871"/>
<accession>A0AAU7AX11</accession>
<organism evidence="1">
    <name type="scientific">Paraconexibacter sp. AEG42_29</name>
    <dbReference type="NCBI Taxonomy" id="2997339"/>
    <lineage>
        <taxon>Bacteria</taxon>
        <taxon>Bacillati</taxon>
        <taxon>Actinomycetota</taxon>
        <taxon>Thermoleophilia</taxon>
        <taxon>Solirubrobacterales</taxon>
        <taxon>Paraconexibacteraceae</taxon>
        <taxon>Paraconexibacter</taxon>
    </lineage>
</organism>
<dbReference type="EMBL" id="CP114014">
    <property type="protein sequence ID" value="XAY06010.1"/>
    <property type="molecule type" value="Genomic_DNA"/>
</dbReference>
<evidence type="ECO:0000313" key="1">
    <source>
        <dbReference type="EMBL" id="XAY06010.1"/>
    </source>
</evidence>
<sequence>MLRGEVANELPSELSEAGWTGLEQGWWASIQVRGQDCLLAETSLDALIEINGAPETLVVGPGQIEVSGVPVMWTRVPLAAYTAAWASAIERCTRGAPAE</sequence>
<protein>
    <submittedName>
        <fullName evidence="1">Uncharacterized protein</fullName>
    </submittedName>
</protein>